<feature type="chain" id="PRO_5013291235" evidence="2">
    <location>
        <begin position="19"/>
        <end position="146"/>
    </location>
</feature>
<evidence type="ECO:0000259" key="3">
    <source>
        <dbReference type="PROSITE" id="PS51352"/>
    </source>
</evidence>
<organism evidence="4 5">
    <name type="scientific">Aquimarina spongiae</name>
    <dbReference type="NCBI Taxonomy" id="570521"/>
    <lineage>
        <taxon>Bacteria</taxon>
        <taxon>Pseudomonadati</taxon>
        <taxon>Bacteroidota</taxon>
        <taxon>Flavobacteriia</taxon>
        <taxon>Flavobacteriales</taxon>
        <taxon>Flavobacteriaceae</taxon>
        <taxon>Aquimarina</taxon>
    </lineage>
</organism>
<keyword evidence="5" id="KW-1185">Reference proteome</keyword>
<dbReference type="InterPro" id="IPR051099">
    <property type="entry name" value="AGR/TXD"/>
</dbReference>
<dbReference type="InterPro" id="IPR013766">
    <property type="entry name" value="Thioredoxin_domain"/>
</dbReference>
<protein>
    <submittedName>
        <fullName evidence="4">Thioredoxin-related protein</fullName>
    </submittedName>
</protein>
<dbReference type="SUPFAM" id="SSF52833">
    <property type="entry name" value="Thioredoxin-like"/>
    <property type="match status" value="1"/>
</dbReference>
<dbReference type="PANTHER" id="PTHR15337">
    <property type="entry name" value="ANTERIOR GRADIENT PROTEIN-RELATED"/>
    <property type="match status" value="1"/>
</dbReference>
<evidence type="ECO:0000313" key="4">
    <source>
        <dbReference type="EMBL" id="SHI68091.1"/>
    </source>
</evidence>
<dbReference type="RefSeq" id="WP_073315208.1">
    <property type="nucleotide sequence ID" value="NZ_FQYP01000002.1"/>
</dbReference>
<dbReference type="OrthoDB" id="981626at2"/>
<dbReference type="STRING" id="570521.SAMN04488508_102430"/>
<dbReference type="PROSITE" id="PS51352">
    <property type="entry name" value="THIOREDOXIN_2"/>
    <property type="match status" value="1"/>
</dbReference>
<feature type="domain" description="Thioredoxin" evidence="3">
    <location>
        <begin position="4"/>
        <end position="146"/>
    </location>
</feature>
<dbReference type="InterPro" id="IPR036249">
    <property type="entry name" value="Thioredoxin-like_sf"/>
</dbReference>
<sequence>MRLIMIVGCFLVAGLHMATGQEWLTDFEEAKKVASENDKPIVLVFAGSDWCVPCIKLEKQILHTSEFQKYAKEHYILMKADFPRKKKNQLSKTLQAQNNVLAEKYNRSGGFPLVVVLDKTGNKLGETGYKKVSPQSYIKLLNSIIQ</sequence>
<accession>A0A1M6D4P7</accession>
<evidence type="ECO:0000256" key="2">
    <source>
        <dbReference type="SAM" id="SignalP"/>
    </source>
</evidence>
<dbReference type="Proteomes" id="UP000184432">
    <property type="component" value="Unassembled WGS sequence"/>
</dbReference>
<evidence type="ECO:0000256" key="1">
    <source>
        <dbReference type="ARBA" id="ARBA00022729"/>
    </source>
</evidence>
<evidence type="ECO:0000313" key="5">
    <source>
        <dbReference type="Proteomes" id="UP000184432"/>
    </source>
</evidence>
<proteinExistence type="predicted"/>
<gene>
    <name evidence="4" type="ORF">SAMN04488508_102430</name>
</gene>
<feature type="signal peptide" evidence="2">
    <location>
        <begin position="1"/>
        <end position="18"/>
    </location>
</feature>
<dbReference type="AlphaFoldDB" id="A0A1M6D4P7"/>
<name>A0A1M6D4P7_9FLAO</name>
<keyword evidence="1 2" id="KW-0732">Signal</keyword>
<reference evidence="5" key="1">
    <citation type="submission" date="2016-11" db="EMBL/GenBank/DDBJ databases">
        <authorList>
            <person name="Varghese N."/>
            <person name="Submissions S."/>
        </authorList>
    </citation>
    <scope>NUCLEOTIDE SEQUENCE [LARGE SCALE GENOMIC DNA]</scope>
    <source>
        <strain evidence="5">DSM 22623</strain>
    </source>
</reference>
<dbReference type="EMBL" id="FQYP01000002">
    <property type="protein sequence ID" value="SHI68091.1"/>
    <property type="molecule type" value="Genomic_DNA"/>
</dbReference>
<dbReference type="Pfam" id="PF13899">
    <property type="entry name" value="Thioredoxin_7"/>
    <property type="match status" value="1"/>
</dbReference>
<dbReference type="PANTHER" id="PTHR15337:SF11">
    <property type="entry name" value="THIOREDOXIN DOMAIN-CONTAINING PROTEIN"/>
    <property type="match status" value="1"/>
</dbReference>
<dbReference type="Gene3D" id="3.40.30.10">
    <property type="entry name" value="Glutaredoxin"/>
    <property type="match status" value="1"/>
</dbReference>